<evidence type="ECO:0000313" key="3">
    <source>
        <dbReference type="Proteomes" id="UP000198741"/>
    </source>
</evidence>
<dbReference type="EMBL" id="LT629710">
    <property type="protein sequence ID" value="SDO89734.1"/>
    <property type="molecule type" value="Genomic_DNA"/>
</dbReference>
<dbReference type="STRING" id="1090615.SAMN04515671_2285"/>
<proteinExistence type="predicted"/>
<feature type="domain" description="Phage head morphogenesis" evidence="1">
    <location>
        <begin position="108"/>
        <end position="233"/>
    </location>
</feature>
<dbReference type="InterPro" id="IPR006528">
    <property type="entry name" value="Phage_head_morphogenesis_dom"/>
</dbReference>
<dbReference type="Pfam" id="PF04233">
    <property type="entry name" value="Phage_Mu_F"/>
    <property type="match status" value="1"/>
</dbReference>
<name>A0A1H0NAG9_9ACTN</name>
<reference evidence="2 3" key="1">
    <citation type="submission" date="2016-10" db="EMBL/GenBank/DDBJ databases">
        <authorList>
            <person name="de Groot N.N."/>
        </authorList>
    </citation>
    <scope>NUCLEOTIDE SEQUENCE [LARGE SCALE GENOMIC DNA]</scope>
    <source>
        <strain evidence="3">P4-7,KCTC 19426,CECT 7604</strain>
    </source>
</reference>
<evidence type="ECO:0000259" key="1">
    <source>
        <dbReference type="Pfam" id="PF04233"/>
    </source>
</evidence>
<sequence length="238" mass="26315">MVSVMAAQFNQQKAEILAHLDTTRIGTKNYTRKDWLQDLLDWAEAAGSFKTAIQPVVHATLLQAGQDAIQGVGLEASQFDPFTPAIVEYFQNRSIKIAKDVTYETEKQLRAALSQSVVDGKSSYELRGMVENVMGSASTMRADRIARTEVSRSQGYGDIQAWKQSGVVEGKEWFTAEDEHVCPFCDDLDHTIVGLDDNFFDKGDTLEAGGQAMAMNYDDVPSCPLHVNCRCVLLPVRA</sequence>
<protein>
    <submittedName>
        <fullName evidence="2">Phage Mu protein F like protein</fullName>
    </submittedName>
</protein>
<dbReference type="AlphaFoldDB" id="A0A1H0NAG9"/>
<evidence type="ECO:0000313" key="2">
    <source>
        <dbReference type="EMBL" id="SDO89734.1"/>
    </source>
</evidence>
<dbReference type="Proteomes" id="UP000198741">
    <property type="component" value="Chromosome I"/>
</dbReference>
<keyword evidence="3" id="KW-1185">Reference proteome</keyword>
<organism evidence="2 3">
    <name type="scientific">Nakamurella panacisegetis</name>
    <dbReference type="NCBI Taxonomy" id="1090615"/>
    <lineage>
        <taxon>Bacteria</taxon>
        <taxon>Bacillati</taxon>
        <taxon>Actinomycetota</taxon>
        <taxon>Actinomycetes</taxon>
        <taxon>Nakamurellales</taxon>
        <taxon>Nakamurellaceae</taxon>
        <taxon>Nakamurella</taxon>
    </lineage>
</organism>
<accession>A0A1H0NAG9</accession>
<gene>
    <name evidence="2" type="ORF">SAMN04515671_2285</name>
</gene>